<evidence type="ECO:0000256" key="4">
    <source>
        <dbReference type="ARBA" id="ARBA00022679"/>
    </source>
</evidence>
<dbReference type="Gene3D" id="3.40.50.1820">
    <property type="entry name" value="alpha/beta hydrolase"/>
    <property type="match status" value="1"/>
</dbReference>
<dbReference type="PIRSF" id="PIRSF000443">
    <property type="entry name" value="Homoser_Ac_trans"/>
    <property type="match status" value="1"/>
</dbReference>
<dbReference type="SUPFAM" id="SSF53474">
    <property type="entry name" value="alpha/beta-Hydrolases"/>
    <property type="match status" value="1"/>
</dbReference>
<dbReference type="FunFam" id="1.10.1740.110:FF:000001">
    <property type="entry name" value="Homoserine O-acetyltransferase"/>
    <property type="match status" value="1"/>
</dbReference>
<dbReference type="InterPro" id="IPR000073">
    <property type="entry name" value="AB_hydrolase_1"/>
</dbReference>
<name>A0A1M5XBP3_9BRAD</name>
<dbReference type="Proteomes" id="UP000189796">
    <property type="component" value="Chromosome I"/>
</dbReference>
<keyword evidence="4 7" id="KW-0808">Transferase</keyword>
<feature type="domain" description="AB hydrolase-1" evidence="9">
    <location>
        <begin position="95"/>
        <end position="403"/>
    </location>
</feature>
<feature type="active site" evidence="7 8">
    <location>
        <position position="366"/>
    </location>
</feature>
<evidence type="ECO:0000313" key="10">
    <source>
        <dbReference type="EMBL" id="SHH97240.1"/>
    </source>
</evidence>
<feature type="active site" description="Nucleophile" evidence="7 8">
    <location>
        <position position="200"/>
    </location>
</feature>
<dbReference type="AlphaFoldDB" id="A0A1M5XBP3"/>
<comment type="subcellular location">
    <subcellularLocation>
        <location evidence="7">Cytoplasm</location>
    </subcellularLocation>
</comment>
<dbReference type="Gene3D" id="1.10.1740.110">
    <property type="match status" value="1"/>
</dbReference>
<evidence type="ECO:0000313" key="11">
    <source>
        <dbReference type="Proteomes" id="UP000189796"/>
    </source>
</evidence>
<evidence type="ECO:0000256" key="6">
    <source>
        <dbReference type="ARBA" id="ARBA00023315"/>
    </source>
</evidence>
<evidence type="ECO:0000259" key="9">
    <source>
        <dbReference type="Pfam" id="PF00561"/>
    </source>
</evidence>
<evidence type="ECO:0000256" key="3">
    <source>
        <dbReference type="ARBA" id="ARBA00022605"/>
    </source>
</evidence>
<feature type="binding site" evidence="7">
    <location>
        <position position="400"/>
    </location>
    <ligand>
        <name>substrate</name>
    </ligand>
</feature>
<feature type="active site" evidence="7 8">
    <location>
        <position position="399"/>
    </location>
</feature>
<evidence type="ECO:0000256" key="5">
    <source>
        <dbReference type="ARBA" id="ARBA00023167"/>
    </source>
</evidence>
<proteinExistence type="inferred from homology"/>
<dbReference type="HAMAP" id="MF_00296">
    <property type="entry name" value="MetX_acyltransf"/>
    <property type="match status" value="1"/>
</dbReference>
<keyword evidence="2 7" id="KW-0963">Cytoplasm</keyword>
<keyword evidence="3 7" id="KW-0028">Amino-acid biosynthesis</keyword>
<sequence>MIPVERCSGRVFYGLISVVASQSLLKEVGIKMVKVQSISSPAIHADERSQEADHPSSLLAKFGVDQPLPLDCGIDLAPFQIAYQTYGELNADRSNAILVCHALTGDQHVANVHPVTGKPGWWETMVGPGRPLDTDSYFIICANVIGGCMGSTGPASTNPVTGKLWGLDFPIITIPDMVRAQAMLLDRLGIDTLFCVVGGSMGGMQALQWTAAYPARVFSVLAVACSTRHSAQNIAFHELGRQAVMADPDWHNGRYFEQGTHPHRGLGVARMAAHITYLSDAALHRKFGRRMQDRDLPTFSFDADFQVESYLRHQGSSFVERFDANSYLYLTRAMDYFDIAADHNGVLAQAFRGIQARFCVVSFTSDWLFPTPESRALVHALNASSARVSFAEIETDRGHDAFLLDVPEFFDISRAFLESAGKARGLSGKPT</sequence>
<accession>A0A1M5XBP3</accession>
<dbReference type="EMBL" id="LT670817">
    <property type="protein sequence ID" value="SHH97240.1"/>
    <property type="molecule type" value="Genomic_DNA"/>
</dbReference>
<comment type="pathway">
    <text evidence="7">Amino-acid biosynthesis; L-methionine biosynthesis via de novo pathway; O-acetyl-L-homoserine from L-homoserine: step 1/1.</text>
</comment>
<dbReference type="UniPathway" id="UPA00051">
    <property type="reaction ID" value="UER00074"/>
</dbReference>
<reference evidence="10 11" key="1">
    <citation type="submission" date="2016-11" db="EMBL/GenBank/DDBJ databases">
        <authorList>
            <person name="Jaros S."/>
            <person name="Januszkiewicz K."/>
            <person name="Wedrychowicz H."/>
        </authorList>
    </citation>
    <scope>NUCLEOTIDE SEQUENCE [LARGE SCALE GENOMIC DNA]</scope>
    <source>
        <strain evidence="10 11">GAS138</strain>
    </source>
</reference>
<organism evidence="10 11">
    <name type="scientific">Bradyrhizobium erythrophlei</name>
    <dbReference type="NCBI Taxonomy" id="1437360"/>
    <lineage>
        <taxon>Bacteria</taxon>
        <taxon>Pseudomonadati</taxon>
        <taxon>Pseudomonadota</taxon>
        <taxon>Alphaproteobacteria</taxon>
        <taxon>Hyphomicrobiales</taxon>
        <taxon>Nitrobacteraceae</taxon>
        <taxon>Bradyrhizobium</taxon>
    </lineage>
</organism>
<dbReference type="Pfam" id="PF00561">
    <property type="entry name" value="Abhydrolase_1"/>
    <property type="match status" value="1"/>
</dbReference>
<evidence type="ECO:0000256" key="7">
    <source>
        <dbReference type="HAMAP-Rule" id="MF_00296"/>
    </source>
</evidence>
<dbReference type="PANTHER" id="PTHR32268:SF11">
    <property type="entry name" value="HOMOSERINE O-ACETYLTRANSFERASE"/>
    <property type="match status" value="1"/>
</dbReference>
<dbReference type="EC" id="2.3.1.31" evidence="7"/>
<feature type="binding site" evidence="7">
    <location>
        <position position="270"/>
    </location>
    <ligand>
        <name>substrate</name>
    </ligand>
</feature>
<keyword evidence="6 7" id="KW-0012">Acyltransferase</keyword>
<dbReference type="InterPro" id="IPR029058">
    <property type="entry name" value="AB_hydrolase_fold"/>
</dbReference>
<comment type="function">
    <text evidence="7">Transfers an acetyl group from acetyl-CoA to L-homoserine, forming acetyl-L-homoserine.</text>
</comment>
<comment type="similarity">
    <text evidence="7">Belongs to the AB hydrolase superfamily. MetX family.</text>
</comment>
<evidence type="ECO:0000256" key="1">
    <source>
        <dbReference type="ARBA" id="ARBA00011738"/>
    </source>
</evidence>
<keyword evidence="5 7" id="KW-0486">Methionine biosynthesis</keyword>
<dbReference type="GO" id="GO:0009086">
    <property type="term" value="P:methionine biosynthetic process"/>
    <property type="evidence" value="ECO:0007669"/>
    <property type="project" value="UniProtKB-UniRule"/>
</dbReference>
<dbReference type="InterPro" id="IPR008220">
    <property type="entry name" value="HAT_MetX-like"/>
</dbReference>
<dbReference type="PANTHER" id="PTHR32268">
    <property type="entry name" value="HOMOSERINE O-ACETYLTRANSFERASE"/>
    <property type="match status" value="1"/>
</dbReference>
<comment type="caution">
    <text evidence="7">Lacks conserved residue(s) required for the propagation of feature annotation.</text>
</comment>
<protein>
    <recommendedName>
        <fullName evidence="7">Homoserine O-acetyltransferase</fullName>
        <shortName evidence="7">HAT</shortName>
        <ecNumber evidence="7">2.3.1.31</ecNumber>
    </recommendedName>
    <alternativeName>
        <fullName evidence="7">Homoserine transacetylase</fullName>
        <shortName evidence="7">HTA</shortName>
    </alternativeName>
</protein>
<gene>
    <name evidence="7" type="primary">metXA</name>
    <name evidence="10" type="ORF">SAMN05443248_7214</name>
</gene>
<dbReference type="GO" id="GO:0004414">
    <property type="term" value="F:homoserine O-acetyltransferase activity"/>
    <property type="evidence" value="ECO:0007669"/>
    <property type="project" value="UniProtKB-UniRule"/>
</dbReference>
<comment type="subunit">
    <text evidence="1 7">Homodimer.</text>
</comment>
<comment type="catalytic activity">
    <reaction evidence="7">
        <text>L-homoserine + acetyl-CoA = O-acetyl-L-homoserine + CoA</text>
        <dbReference type="Rhea" id="RHEA:13701"/>
        <dbReference type="ChEBI" id="CHEBI:57287"/>
        <dbReference type="ChEBI" id="CHEBI:57288"/>
        <dbReference type="ChEBI" id="CHEBI:57476"/>
        <dbReference type="ChEBI" id="CHEBI:57716"/>
        <dbReference type="EC" id="2.3.1.31"/>
    </reaction>
</comment>
<dbReference type="GO" id="GO:0009092">
    <property type="term" value="P:homoserine metabolic process"/>
    <property type="evidence" value="ECO:0007669"/>
    <property type="project" value="TreeGrafter"/>
</dbReference>
<evidence type="ECO:0000256" key="2">
    <source>
        <dbReference type="ARBA" id="ARBA00022490"/>
    </source>
</evidence>
<dbReference type="NCBIfam" id="TIGR01392">
    <property type="entry name" value="homoserO_Ac_trn"/>
    <property type="match status" value="1"/>
</dbReference>
<evidence type="ECO:0000256" key="8">
    <source>
        <dbReference type="PIRSR" id="PIRSR000443-1"/>
    </source>
</evidence>
<dbReference type="NCBIfam" id="NF001209">
    <property type="entry name" value="PRK00175.1"/>
    <property type="match status" value="1"/>
</dbReference>
<dbReference type="GO" id="GO:0005737">
    <property type="term" value="C:cytoplasm"/>
    <property type="evidence" value="ECO:0007669"/>
    <property type="project" value="UniProtKB-SubCell"/>
</dbReference>